<feature type="region of interest" description="Disordered" evidence="1">
    <location>
        <begin position="1"/>
        <end position="20"/>
    </location>
</feature>
<feature type="domain" description="Phage head morphogenesis" evidence="2">
    <location>
        <begin position="170"/>
        <end position="273"/>
    </location>
</feature>
<sequence>MPFERPRNPAIPGTPRDRTGSAGLLRRALTQINQRFDGLRKDVLAIFGHIPVFALNDEAGLVRYGITPEVMDQTMLDIQAALARWLQDGREARYLFWWNPFVDQASQLGTAQSAANLAQLSSIYATARSLDQVVRSESYRVRVGLARIKGYEHWTGLKGEAQSKLAGIIGRAVVDGLNPRAAAKLIAEGLDISRGKARQYAQTDITDTLRQSRWAEAEATSEELGIKIGMLWTSALLPTTRRTHATRNGGVYSTDEVRAFYSRDGNRYNCHCGQTECLLDTNGRPVLTDRLRKTIDTELKNWTAAKN</sequence>
<dbReference type="RefSeq" id="WP_261501676.1">
    <property type="nucleotide sequence ID" value="NZ_JAODYH010000008.1"/>
</dbReference>
<evidence type="ECO:0000313" key="3">
    <source>
        <dbReference type="EMBL" id="MCT9812429.1"/>
    </source>
</evidence>
<comment type="caution">
    <text evidence="3">The sequence shown here is derived from an EMBL/GenBank/DDBJ whole genome shotgun (WGS) entry which is preliminary data.</text>
</comment>
<accession>A0ABT2PPP3</accession>
<reference evidence="3 4" key="1">
    <citation type="submission" date="2022-09" db="EMBL/GenBank/DDBJ databases">
        <title>Draft genome of isolate Be4.</title>
        <authorList>
            <person name="Sanchez-Castro I."/>
            <person name="Martinez-Rodriguez P."/>
            <person name="Descostes M."/>
            <person name="Merroun M."/>
        </authorList>
    </citation>
    <scope>NUCLEOTIDE SEQUENCE [LARGE SCALE GENOMIC DNA]</scope>
    <source>
        <strain evidence="3 4">Be4</strain>
    </source>
</reference>
<dbReference type="Pfam" id="PF04233">
    <property type="entry name" value="Phage_Mu_F"/>
    <property type="match status" value="1"/>
</dbReference>
<protein>
    <submittedName>
        <fullName evidence="3">Phage minor head protein</fullName>
    </submittedName>
</protein>
<name>A0ABT2PPP3_9BURK</name>
<keyword evidence="4" id="KW-1185">Reference proteome</keyword>
<evidence type="ECO:0000259" key="2">
    <source>
        <dbReference type="Pfam" id="PF04233"/>
    </source>
</evidence>
<dbReference type="Proteomes" id="UP001525968">
    <property type="component" value="Unassembled WGS sequence"/>
</dbReference>
<gene>
    <name evidence="3" type="ORF">N0K08_17435</name>
</gene>
<dbReference type="InterPro" id="IPR006528">
    <property type="entry name" value="Phage_head_morphogenesis_dom"/>
</dbReference>
<dbReference type="EMBL" id="JAODYH010000008">
    <property type="protein sequence ID" value="MCT9812429.1"/>
    <property type="molecule type" value="Genomic_DNA"/>
</dbReference>
<proteinExistence type="predicted"/>
<evidence type="ECO:0000256" key="1">
    <source>
        <dbReference type="SAM" id="MobiDB-lite"/>
    </source>
</evidence>
<organism evidence="3 4">
    <name type="scientific">Acidovorax bellezanensis</name>
    <dbReference type="NCBI Taxonomy" id="2976702"/>
    <lineage>
        <taxon>Bacteria</taxon>
        <taxon>Pseudomonadati</taxon>
        <taxon>Pseudomonadota</taxon>
        <taxon>Betaproteobacteria</taxon>
        <taxon>Burkholderiales</taxon>
        <taxon>Comamonadaceae</taxon>
        <taxon>Acidovorax</taxon>
    </lineage>
</organism>
<evidence type="ECO:0000313" key="4">
    <source>
        <dbReference type="Proteomes" id="UP001525968"/>
    </source>
</evidence>